<organism evidence="2 3">
    <name type="scientific">Rhizobium halophytocola</name>
    <dbReference type="NCBI Taxonomy" id="735519"/>
    <lineage>
        <taxon>Bacteria</taxon>
        <taxon>Pseudomonadati</taxon>
        <taxon>Pseudomonadota</taxon>
        <taxon>Alphaproteobacteria</taxon>
        <taxon>Hyphomicrobiales</taxon>
        <taxon>Rhizobiaceae</taxon>
        <taxon>Rhizobium/Agrobacterium group</taxon>
        <taxon>Rhizobium</taxon>
    </lineage>
</organism>
<sequence>MSPDAKSVTGAEPHERQGRIRHGTQDWFAMVGALLCEAAQRADLPPPLTLSLVERYTDGATWPDGLIQGLSLAIAGGEPSFRVGVTAEERGDVTIEITAGAAYRLNGLESADPAYAEAVEASLGNGDMQVTGDIGPFAPWLAAVHDAIVARTF</sequence>
<dbReference type="EMBL" id="JAGGJU010000001">
    <property type="protein sequence ID" value="MBP1848627.1"/>
    <property type="molecule type" value="Genomic_DNA"/>
</dbReference>
<dbReference type="Proteomes" id="UP000759443">
    <property type="component" value="Unassembled WGS sequence"/>
</dbReference>
<name>A0ABS4DSF5_9HYPH</name>
<reference evidence="2 3" key="1">
    <citation type="submission" date="2021-03" db="EMBL/GenBank/DDBJ databases">
        <title>Genomic Encyclopedia of Type Strains, Phase IV (KMG-IV): sequencing the most valuable type-strain genomes for metagenomic binning, comparative biology and taxonomic classification.</title>
        <authorList>
            <person name="Goeker M."/>
        </authorList>
    </citation>
    <scope>NUCLEOTIDE SEQUENCE [LARGE SCALE GENOMIC DNA]</scope>
    <source>
        <strain evidence="2 3">DSM 21600</strain>
    </source>
</reference>
<dbReference type="RefSeq" id="WP_245223780.1">
    <property type="nucleotide sequence ID" value="NZ_JAGGJU010000001.1"/>
</dbReference>
<feature type="region of interest" description="Disordered" evidence="1">
    <location>
        <begin position="1"/>
        <end position="21"/>
    </location>
</feature>
<evidence type="ECO:0000313" key="3">
    <source>
        <dbReference type="Proteomes" id="UP000759443"/>
    </source>
</evidence>
<gene>
    <name evidence="2" type="ORF">J2Z17_000044</name>
</gene>
<evidence type="ECO:0000313" key="2">
    <source>
        <dbReference type="EMBL" id="MBP1848627.1"/>
    </source>
</evidence>
<evidence type="ECO:0008006" key="4">
    <source>
        <dbReference type="Google" id="ProtNLM"/>
    </source>
</evidence>
<proteinExistence type="predicted"/>
<evidence type="ECO:0000256" key="1">
    <source>
        <dbReference type="SAM" id="MobiDB-lite"/>
    </source>
</evidence>
<accession>A0ABS4DSF5</accession>
<protein>
    <recommendedName>
        <fullName evidence="4">SCP2 domain-containing protein</fullName>
    </recommendedName>
</protein>
<keyword evidence="3" id="KW-1185">Reference proteome</keyword>
<comment type="caution">
    <text evidence="2">The sequence shown here is derived from an EMBL/GenBank/DDBJ whole genome shotgun (WGS) entry which is preliminary data.</text>
</comment>